<keyword evidence="2 4" id="KW-0548">Nucleotidyltransferase</keyword>
<dbReference type="Gene3D" id="3.90.550.10">
    <property type="entry name" value="Spore Coat Polysaccharide Biosynthesis Protein SpsA, Chain A"/>
    <property type="match status" value="1"/>
</dbReference>
<keyword evidence="1 4" id="KW-0808">Transferase</keyword>
<evidence type="ECO:0000256" key="1">
    <source>
        <dbReference type="ARBA" id="ARBA00022679"/>
    </source>
</evidence>
<dbReference type="GO" id="GO:0016779">
    <property type="term" value="F:nucleotidyltransferase activity"/>
    <property type="evidence" value="ECO:0007669"/>
    <property type="project" value="UniProtKB-KW"/>
</dbReference>
<name>A0A7G6X3Y0_9ACTN</name>
<dbReference type="KEGG" id="kqi:F1D05_27315"/>
<reference evidence="4 5" key="2">
    <citation type="journal article" date="2020" name="Microbiol. Resour. Announc.">
        <title>Antarctic desert soil bacteria exhibit high novel natural product potential, evaluated through long-read genome sequencing and comparative genomics.</title>
        <authorList>
            <person name="Benaud N."/>
            <person name="Edwards R.J."/>
            <person name="Amos T.G."/>
            <person name="D'Agostino P.M."/>
            <person name="Gutierrez-Chavez C."/>
            <person name="Montgomery K."/>
            <person name="Nicetic I."/>
            <person name="Ferrari B.C."/>
        </authorList>
    </citation>
    <scope>NUCLEOTIDE SEQUENCE [LARGE SCALE GENOMIC DNA]</scope>
    <source>
        <strain evidence="4 5">SPB151</strain>
    </source>
</reference>
<gene>
    <name evidence="4" type="ORF">F1D05_27315</name>
</gene>
<feature type="domain" description="Nucleotidyl transferase" evidence="3">
    <location>
        <begin position="3"/>
        <end position="240"/>
    </location>
</feature>
<accession>A0A7G6X3Y0</accession>
<evidence type="ECO:0000313" key="5">
    <source>
        <dbReference type="Proteomes" id="UP000515563"/>
    </source>
</evidence>
<dbReference type="Pfam" id="PF00483">
    <property type="entry name" value="NTP_transferase"/>
    <property type="match status" value="1"/>
</dbReference>
<dbReference type="SUPFAM" id="SSF53448">
    <property type="entry name" value="Nucleotide-diphospho-sugar transferases"/>
    <property type="match status" value="1"/>
</dbReference>
<reference evidence="5" key="1">
    <citation type="submission" date="2019-09" db="EMBL/GenBank/DDBJ databases">
        <title>Antimicrobial potential of Antarctic Bacteria.</title>
        <authorList>
            <person name="Benaud N."/>
            <person name="Edwards R.J."/>
            <person name="Ferrari B.C."/>
        </authorList>
    </citation>
    <scope>NUCLEOTIDE SEQUENCE [LARGE SCALE GENOMIC DNA]</scope>
    <source>
        <strain evidence="5">SPB151</strain>
    </source>
</reference>
<proteinExistence type="predicted"/>
<dbReference type="PANTHER" id="PTHR43584:SF5">
    <property type="entry name" value="PROTEIN LICC"/>
    <property type="match status" value="1"/>
</dbReference>
<dbReference type="RefSeq" id="WP_185443351.1">
    <property type="nucleotide sequence ID" value="NZ_CP043661.1"/>
</dbReference>
<evidence type="ECO:0000259" key="3">
    <source>
        <dbReference type="Pfam" id="PF00483"/>
    </source>
</evidence>
<keyword evidence="5" id="KW-1185">Reference proteome</keyword>
<dbReference type="InterPro" id="IPR005835">
    <property type="entry name" value="NTP_transferase_dom"/>
</dbReference>
<dbReference type="CDD" id="cd02523">
    <property type="entry name" value="PC_cytidylyltransferase"/>
    <property type="match status" value="1"/>
</dbReference>
<dbReference type="PANTHER" id="PTHR43584">
    <property type="entry name" value="NUCLEOTIDYL TRANSFERASE"/>
    <property type="match status" value="1"/>
</dbReference>
<dbReference type="Proteomes" id="UP000515563">
    <property type="component" value="Chromosome"/>
</dbReference>
<dbReference type="AlphaFoldDB" id="A0A7G6X3Y0"/>
<dbReference type="InterPro" id="IPR029044">
    <property type="entry name" value="Nucleotide-diphossugar_trans"/>
</dbReference>
<protein>
    <submittedName>
        <fullName evidence="4">Phosphocholine cytidylyltransferase family protein</fullName>
    </submittedName>
</protein>
<evidence type="ECO:0000313" key="4">
    <source>
        <dbReference type="EMBL" id="QNE20945.1"/>
    </source>
</evidence>
<sequence length="245" mass="27008">MIGLVLAAGAGRRLRPYTDTLPKALVPIDAETSVLDLTLANFAEVGLTDVAIVVGYAAQAIADRQKEMESRYGVTLELVYNDKAEEWNNAYSLWCARDLFNQGMVLANGDTVHPVSVEHTLLGARGGDQRIILALDTVKSLADEEMKVIWSQEKGVERITKLMEPADATGEYIGLTLIEPSAAEDLADALKTTWERDPNLYYEDGYQEMANRGQRVDVAPIGTVEWVEIDNHDDLARAREIVCPS</sequence>
<dbReference type="EMBL" id="CP043661">
    <property type="protein sequence ID" value="QNE20945.1"/>
    <property type="molecule type" value="Genomic_DNA"/>
</dbReference>
<organism evidence="4 5">
    <name type="scientific">Kribbella qitaiheensis</name>
    <dbReference type="NCBI Taxonomy" id="1544730"/>
    <lineage>
        <taxon>Bacteria</taxon>
        <taxon>Bacillati</taxon>
        <taxon>Actinomycetota</taxon>
        <taxon>Actinomycetes</taxon>
        <taxon>Propionibacteriales</taxon>
        <taxon>Kribbellaceae</taxon>
        <taxon>Kribbella</taxon>
    </lineage>
</organism>
<dbReference type="InterPro" id="IPR050065">
    <property type="entry name" value="GlmU-like"/>
</dbReference>
<evidence type="ECO:0000256" key="2">
    <source>
        <dbReference type="ARBA" id="ARBA00022695"/>
    </source>
</evidence>